<reference evidence="2" key="1">
    <citation type="journal article" date="2021" name="Proc. Natl. Acad. Sci. U.S.A.">
        <title>A Catalog of Tens of Thousands of Viruses from Human Metagenomes Reveals Hidden Associations with Chronic Diseases.</title>
        <authorList>
            <person name="Tisza M.J."/>
            <person name="Buck C.B."/>
        </authorList>
    </citation>
    <scope>NUCLEOTIDE SEQUENCE</scope>
    <source>
        <strain evidence="2">CtAUQ2</strain>
    </source>
</reference>
<dbReference type="GO" id="GO:0003677">
    <property type="term" value="F:DNA binding"/>
    <property type="evidence" value="ECO:0007669"/>
    <property type="project" value="InterPro"/>
</dbReference>
<dbReference type="SUPFAM" id="SSF46955">
    <property type="entry name" value="Putative DNA-binding domain"/>
    <property type="match status" value="1"/>
</dbReference>
<dbReference type="EMBL" id="BK015022">
    <property type="protein sequence ID" value="DAD87469.1"/>
    <property type="molecule type" value="Genomic_DNA"/>
</dbReference>
<feature type="domain" description="Helix-turn-helix" evidence="1">
    <location>
        <begin position="5"/>
        <end position="50"/>
    </location>
</feature>
<dbReference type="InterPro" id="IPR009061">
    <property type="entry name" value="DNA-bd_dom_put_sf"/>
</dbReference>
<dbReference type="InterPro" id="IPR041657">
    <property type="entry name" value="HTH_17"/>
</dbReference>
<protein>
    <submittedName>
        <fullName evidence="2">DNA binding domain protein</fullName>
    </submittedName>
</protein>
<sequence>MKVRYLTIKEASDFLRISYRTVQRNLSDGRIPYVKPAGRVLINEQDLMNFVLMVNR</sequence>
<evidence type="ECO:0000313" key="2">
    <source>
        <dbReference type="EMBL" id="DAD87469.1"/>
    </source>
</evidence>
<dbReference type="InterPro" id="IPR010093">
    <property type="entry name" value="SinI_DNA-bd"/>
</dbReference>
<evidence type="ECO:0000259" key="1">
    <source>
        <dbReference type="Pfam" id="PF12728"/>
    </source>
</evidence>
<dbReference type="Pfam" id="PF12728">
    <property type="entry name" value="HTH_17"/>
    <property type="match status" value="1"/>
</dbReference>
<name>A0A8S5MYI3_9CAUD</name>
<accession>A0A8S5MYI3</accession>
<organism evidence="2">
    <name type="scientific">Siphoviridae sp. ctAUQ2</name>
    <dbReference type="NCBI Taxonomy" id="2826182"/>
    <lineage>
        <taxon>Viruses</taxon>
        <taxon>Duplodnaviria</taxon>
        <taxon>Heunggongvirae</taxon>
        <taxon>Uroviricota</taxon>
        <taxon>Caudoviricetes</taxon>
    </lineage>
</organism>
<proteinExistence type="predicted"/>
<dbReference type="NCBIfam" id="TIGR01764">
    <property type="entry name" value="excise"/>
    <property type="match status" value="1"/>
</dbReference>